<feature type="region of interest" description="Disordered" evidence="9">
    <location>
        <begin position="281"/>
        <end position="336"/>
    </location>
</feature>
<feature type="domain" description="TFIID subunit TAF5 NTD2" evidence="10">
    <location>
        <begin position="62"/>
        <end position="195"/>
    </location>
</feature>
<dbReference type="PROSITE" id="PS50294">
    <property type="entry name" value="WD_REPEATS_REGION"/>
    <property type="match status" value="4"/>
</dbReference>
<evidence type="ECO:0000313" key="12">
    <source>
        <dbReference type="Proteomes" id="UP000232323"/>
    </source>
</evidence>
<proteinExistence type="inferred from homology"/>
<feature type="repeat" description="WD" evidence="8">
    <location>
        <begin position="538"/>
        <end position="579"/>
    </location>
</feature>
<evidence type="ECO:0000313" key="11">
    <source>
        <dbReference type="EMBL" id="GAX74004.1"/>
    </source>
</evidence>
<dbReference type="OrthoDB" id="674604at2759"/>
<dbReference type="CDD" id="cd00200">
    <property type="entry name" value="WD40"/>
    <property type="match status" value="1"/>
</dbReference>
<name>A0A250WT46_9CHLO</name>
<dbReference type="Pfam" id="PF00400">
    <property type="entry name" value="WD40"/>
    <property type="match status" value="6"/>
</dbReference>
<evidence type="ECO:0000256" key="5">
    <source>
        <dbReference type="ARBA" id="ARBA00023015"/>
    </source>
</evidence>
<keyword evidence="7" id="KW-0539">Nucleus</keyword>
<keyword evidence="3 8" id="KW-0853">WD repeat</keyword>
<dbReference type="Gene3D" id="1.25.40.500">
    <property type="entry name" value="TFIID subunit TAF5, NTD2 domain"/>
    <property type="match status" value="1"/>
</dbReference>
<dbReference type="PROSITE" id="PS00678">
    <property type="entry name" value="WD_REPEATS_1"/>
    <property type="match status" value="1"/>
</dbReference>
<evidence type="ECO:0000259" key="10">
    <source>
        <dbReference type="Pfam" id="PF04494"/>
    </source>
</evidence>
<dbReference type="SMART" id="SM00667">
    <property type="entry name" value="LisH"/>
    <property type="match status" value="1"/>
</dbReference>
<feature type="region of interest" description="Disordered" evidence="9">
    <location>
        <begin position="127"/>
        <end position="149"/>
    </location>
</feature>
<dbReference type="Proteomes" id="UP000232323">
    <property type="component" value="Unassembled WGS sequence"/>
</dbReference>
<dbReference type="Pfam" id="PF04494">
    <property type="entry name" value="TFIID_NTD2"/>
    <property type="match status" value="1"/>
</dbReference>
<feature type="compositionally biased region" description="Low complexity" evidence="9">
    <location>
        <begin position="133"/>
        <end position="144"/>
    </location>
</feature>
<dbReference type="PROSITE" id="PS50896">
    <property type="entry name" value="LISH"/>
    <property type="match status" value="1"/>
</dbReference>
<dbReference type="STRING" id="1157962.A0A250WT46"/>
<keyword evidence="12" id="KW-1185">Reference proteome</keyword>
<feature type="repeat" description="WD" evidence="8">
    <location>
        <begin position="496"/>
        <end position="537"/>
    </location>
</feature>
<protein>
    <recommendedName>
        <fullName evidence="10">TFIID subunit TAF5 NTD2 domain-containing protein</fullName>
    </recommendedName>
</protein>
<dbReference type="Gene3D" id="2.130.10.10">
    <property type="entry name" value="YVTN repeat-like/Quinoprotein amine dehydrogenase"/>
    <property type="match status" value="2"/>
</dbReference>
<keyword evidence="5" id="KW-0805">Transcription regulation</keyword>
<comment type="similarity">
    <text evidence="2">Belongs to the WD repeat TAF5 family.</text>
</comment>
<dbReference type="InterPro" id="IPR007582">
    <property type="entry name" value="TFIID_NTD2"/>
</dbReference>
<evidence type="ECO:0000256" key="7">
    <source>
        <dbReference type="ARBA" id="ARBA00023242"/>
    </source>
</evidence>
<dbReference type="AlphaFoldDB" id="A0A250WT46"/>
<dbReference type="GO" id="GO:0005669">
    <property type="term" value="C:transcription factor TFIID complex"/>
    <property type="evidence" value="ECO:0007669"/>
    <property type="project" value="TreeGrafter"/>
</dbReference>
<dbReference type="PROSITE" id="PS50082">
    <property type="entry name" value="WD_REPEATS_2"/>
    <property type="match status" value="5"/>
</dbReference>
<comment type="caution">
    <text evidence="11">The sequence shown here is derived from an EMBL/GenBank/DDBJ whole genome shotgun (WGS) entry which is preliminary data.</text>
</comment>
<evidence type="ECO:0000256" key="8">
    <source>
        <dbReference type="PROSITE-ProRule" id="PRU00221"/>
    </source>
</evidence>
<comment type="subcellular location">
    <subcellularLocation>
        <location evidence="1">Nucleus</location>
    </subcellularLocation>
</comment>
<dbReference type="SUPFAM" id="SSF50978">
    <property type="entry name" value="WD40 repeat-like"/>
    <property type="match status" value="1"/>
</dbReference>
<evidence type="ECO:0000256" key="9">
    <source>
        <dbReference type="SAM" id="MobiDB-lite"/>
    </source>
</evidence>
<keyword evidence="4" id="KW-0677">Repeat</keyword>
<dbReference type="PRINTS" id="PR00320">
    <property type="entry name" value="GPROTEINBRPT"/>
</dbReference>
<dbReference type="InterPro" id="IPR001680">
    <property type="entry name" value="WD40_rpt"/>
</dbReference>
<organism evidence="11 12">
    <name type="scientific">Chlamydomonas eustigma</name>
    <dbReference type="NCBI Taxonomy" id="1157962"/>
    <lineage>
        <taxon>Eukaryota</taxon>
        <taxon>Viridiplantae</taxon>
        <taxon>Chlorophyta</taxon>
        <taxon>core chlorophytes</taxon>
        <taxon>Chlorophyceae</taxon>
        <taxon>CS clade</taxon>
        <taxon>Chlamydomonadales</taxon>
        <taxon>Chlamydomonadaceae</taxon>
        <taxon>Chlamydomonas</taxon>
    </lineage>
</organism>
<feature type="repeat" description="WD" evidence="8">
    <location>
        <begin position="623"/>
        <end position="655"/>
    </location>
</feature>
<feature type="compositionally biased region" description="Acidic residues" evidence="9">
    <location>
        <begin position="221"/>
        <end position="230"/>
    </location>
</feature>
<feature type="repeat" description="WD" evidence="8">
    <location>
        <begin position="454"/>
        <end position="486"/>
    </location>
</feature>
<dbReference type="InterPro" id="IPR019775">
    <property type="entry name" value="WD40_repeat_CS"/>
</dbReference>
<feature type="compositionally biased region" description="Low complexity" evidence="9">
    <location>
        <begin position="665"/>
        <end position="683"/>
    </location>
</feature>
<dbReference type="SUPFAM" id="SSF160897">
    <property type="entry name" value="Taf5 N-terminal domain-like"/>
    <property type="match status" value="1"/>
</dbReference>
<reference evidence="11 12" key="1">
    <citation type="submission" date="2017-08" db="EMBL/GenBank/DDBJ databases">
        <title>Acidophilic green algal genome provides insights into adaptation to an acidic environment.</title>
        <authorList>
            <person name="Hirooka S."/>
            <person name="Hirose Y."/>
            <person name="Kanesaki Y."/>
            <person name="Higuchi S."/>
            <person name="Fujiwara T."/>
            <person name="Onuma R."/>
            <person name="Era A."/>
            <person name="Ohbayashi R."/>
            <person name="Uzuka A."/>
            <person name="Nozaki H."/>
            <person name="Yoshikawa H."/>
            <person name="Miyagishima S.Y."/>
        </authorList>
    </citation>
    <scope>NUCLEOTIDE SEQUENCE [LARGE SCALE GENOMIC DNA]</scope>
    <source>
        <strain evidence="11 12">NIES-2499</strain>
    </source>
</reference>
<dbReference type="InterPro" id="IPR036322">
    <property type="entry name" value="WD40_repeat_dom_sf"/>
</dbReference>
<dbReference type="GO" id="GO:0016251">
    <property type="term" value="F:RNA polymerase II general transcription initiation factor activity"/>
    <property type="evidence" value="ECO:0007669"/>
    <property type="project" value="TreeGrafter"/>
</dbReference>
<sequence length="731" mass="78995">MNEQDWNLIILQYLKKKGFSEAEQAFSKAAGQPLRDVMSLSHRLETHKGVVEHLVSHFSADGDPQAPVDAFDKLVVWIDNSLDVYRGELSRVLYPVFIHTYLDLVSRDASAAASSLLNKYRRRMADAAGSGNRSRSQQLQELQSITSPQQMETHRLVKQLATARHPVRMSSYCHDLLLYYLHTGPGMLPISVVISQHISFELSEMTPSLGHIEDEAGSGSDADDGVDRDDMDAHATNQTEVALGLLQGNIEDLYIEDKHKSHAPVASTAMDADTAAIATASGEDGGQKGAAEGQQSTAGASEPLTKKSKKEKEKASLAAAAAEAKRKERPERVEPQHFVPPLAEELTQQWFRDIEARTEVSSSALPSCCFFTFVNSKQSLTCTAFSRDAVHVAAGFTDSTIRLYDVQQLSSRRVQKQDSNMMDVDHEEDVENEANASQHMSNAVSSTSRPCVRLHGHTAAVYSVDFSHDQRLMFSGSGDGTVRLWKPDLGCGLAALHGHLLPVWDVAASPHGWLLASASADRTARIWASDATKAVRILSGHQSDVDLVRWHPNCHYVATASSDHSVRLWDVASGQCVRLMAGLRNRTATSMAMSPDGKQVACGTDEGSIHVWDLGSARRVCTLQGHVGAVWSLAYSSGAGALIASGGADETVRLWGNAEASVEGSSAMPPTSSLPSMPPGTSSSPAYNPIKAFRTKSSAAVSVSFTARNLLLGAGAFTLRSATHRSLKSKK</sequence>
<dbReference type="EMBL" id="BEGY01000005">
    <property type="protein sequence ID" value="GAX74004.1"/>
    <property type="molecule type" value="Genomic_DNA"/>
</dbReference>
<feature type="repeat" description="WD" evidence="8">
    <location>
        <begin position="589"/>
        <end position="622"/>
    </location>
</feature>
<dbReference type="InterPro" id="IPR006594">
    <property type="entry name" value="LisH"/>
</dbReference>
<dbReference type="InterPro" id="IPR037264">
    <property type="entry name" value="TFIID_NTD2_sf"/>
</dbReference>
<keyword evidence="6" id="KW-0804">Transcription</keyword>
<feature type="compositionally biased region" description="Basic and acidic residues" evidence="9">
    <location>
        <begin position="323"/>
        <end position="335"/>
    </location>
</feature>
<dbReference type="PANTHER" id="PTHR19879:SF1">
    <property type="entry name" value="CANNONBALL-RELATED"/>
    <property type="match status" value="1"/>
</dbReference>
<feature type="region of interest" description="Disordered" evidence="9">
    <location>
        <begin position="210"/>
        <end position="231"/>
    </location>
</feature>
<dbReference type="PANTHER" id="PTHR19879">
    <property type="entry name" value="TRANSCRIPTION INITIATION FACTOR TFIID"/>
    <property type="match status" value="1"/>
</dbReference>
<feature type="region of interest" description="Disordered" evidence="9">
    <location>
        <begin position="662"/>
        <end position="683"/>
    </location>
</feature>
<evidence type="ECO:0000256" key="6">
    <source>
        <dbReference type="ARBA" id="ARBA00023163"/>
    </source>
</evidence>
<gene>
    <name evidence="11" type="ORF">CEUSTIGMA_g1454.t1</name>
</gene>
<dbReference type="GO" id="GO:0006367">
    <property type="term" value="P:transcription initiation at RNA polymerase II promoter"/>
    <property type="evidence" value="ECO:0007669"/>
    <property type="project" value="TreeGrafter"/>
</dbReference>
<evidence type="ECO:0000256" key="3">
    <source>
        <dbReference type="ARBA" id="ARBA00022574"/>
    </source>
</evidence>
<evidence type="ECO:0000256" key="1">
    <source>
        <dbReference type="ARBA" id="ARBA00004123"/>
    </source>
</evidence>
<dbReference type="CDD" id="cd08044">
    <property type="entry name" value="TAF5_NTD2"/>
    <property type="match status" value="1"/>
</dbReference>
<dbReference type="InterPro" id="IPR020472">
    <property type="entry name" value="WD40_PAC1"/>
</dbReference>
<dbReference type="SMART" id="SM00320">
    <property type="entry name" value="WD40"/>
    <property type="match status" value="6"/>
</dbReference>
<evidence type="ECO:0000256" key="4">
    <source>
        <dbReference type="ARBA" id="ARBA00022737"/>
    </source>
</evidence>
<dbReference type="InterPro" id="IPR015943">
    <property type="entry name" value="WD40/YVTN_repeat-like_dom_sf"/>
</dbReference>
<accession>A0A250WT46</accession>
<evidence type="ECO:0000256" key="2">
    <source>
        <dbReference type="ARBA" id="ARBA00009435"/>
    </source>
</evidence>